<evidence type="ECO:0000256" key="1">
    <source>
        <dbReference type="SAM" id="MobiDB-lite"/>
    </source>
</evidence>
<feature type="compositionally biased region" description="Low complexity" evidence="1">
    <location>
        <begin position="22"/>
        <end position="36"/>
    </location>
</feature>
<sequence>MRRHWREKHRWKPSSSKGRPRAAASDTAQQQQQAQQFSRIVTYQQAFNQGTVRHYIHAQGRSTDQNTPVEPQADEMMKNLREHRMAGTWEGESAMDGSFALRNPHVI</sequence>
<feature type="compositionally biased region" description="Basic residues" evidence="1">
    <location>
        <begin position="1"/>
        <end position="12"/>
    </location>
</feature>
<feature type="region of interest" description="Disordered" evidence="1">
    <location>
        <begin position="1"/>
        <end position="37"/>
    </location>
</feature>
<evidence type="ECO:0000313" key="3">
    <source>
        <dbReference type="Proteomes" id="UP001220256"/>
    </source>
</evidence>
<name>A0ABQ8WDP2_PENCH</name>
<evidence type="ECO:0000313" key="2">
    <source>
        <dbReference type="EMBL" id="KAJ5264488.1"/>
    </source>
</evidence>
<keyword evidence="3" id="KW-1185">Reference proteome</keyword>
<organism evidence="2 3">
    <name type="scientific">Penicillium chrysogenum</name>
    <name type="common">Penicillium notatum</name>
    <dbReference type="NCBI Taxonomy" id="5076"/>
    <lineage>
        <taxon>Eukaryota</taxon>
        <taxon>Fungi</taxon>
        <taxon>Dikarya</taxon>
        <taxon>Ascomycota</taxon>
        <taxon>Pezizomycotina</taxon>
        <taxon>Eurotiomycetes</taxon>
        <taxon>Eurotiomycetidae</taxon>
        <taxon>Eurotiales</taxon>
        <taxon>Aspergillaceae</taxon>
        <taxon>Penicillium</taxon>
        <taxon>Penicillium chrysogenum species complex</taxon>
    </lineage>
</organism>
<accession>A0ABQ8WDP2</accession>
<reference evidence="2 3" key="1">
    <citation type="journal article" date="2023" name="IMA Fungus">
        <title>Comparative genomic study of the Penicillium genus elucidates a diverse pangenome and 15 lateral gene transfer events.</title>
        <authorList>
            <person name="Petersen C."/>
            <person name="Sorensen T."/>
            <person name="Nielsen M.R."/>
            <person name="Sondergaard T.E."/>
            <person name="Sorensen J.L."/>
            <person name="Fitzpatrick D.A."/>
            <person name="Frisvad J.C."/>
            <person name="Nielsen K.L."/>
        </authorList>
    </citation>
    <scope>NUCLEOTIDE SEQUENCE [LARGE SCALE GENOMIC DNA]</scope>
    <source>
        <strain evidence="2 3">IBT 3361</strain>
    </source>
</reference>
<gene>
    <name evidence="2" type="ORF">N7505_007281</name>
</gene>
<dbReference type="Proteomes" id="UP001220256">
    <property type="component" value="Unassembled WGS sequence"/>
</dbReference>
<dbReference type="EMBL" id="JAPVEB010000004">
    <property type="protein sequence ID" value="KAJ5264488.1"/>
    <property type="molecule type" value="Genomic_DNA"/>
</dbReference>
<proteinExistence type="predicted"/>
<protein>
    <submittedName>
        <fullName evidence="2">Uncharacterized protein</fullName>
    </submittedName>
</protein>
<comment type="caution">
    <text evidence="2">The sequence shown here is derived from an EMBL/GenBank/DDBJ whole genome shotgun (WGS) entry which is preliminary data.</text>
</comment>